<comment type="similarity">
    <text evidence="7">Belongs to the RnpA family.</text>
</comment>
<dbReference type="EC" id="3.1.26.5" evidence="7 8"/>
<evidence type="ECO:0000256" key="4">
    <source>
        <dbReference type="ARBA" id="ARBA00022759"/>
    </source>
</evidence>
<evidence type="ECO:0000256" key="3">
    <source>
        <dbReference type="ARBA" id="ARBA00022722"/>
    </source>
</evidence>
<dbReference type="AlphaFoldDB" id="A0A3C1KT12"/>
<keyword evidence="3 7" id="KW-0540">Nuclease</keyword>
<dbReference type="PANTHER" id="PTHR33992:SF1">
    <property type="entry name" value="RIBONUCLEASE P PROTEIN COMPONENT"/>
    <property type="match status" value="1"/>
</dbReference>
<comment type="function">
    <text evidence="1 7">RNaseP catalyzes the removal of the 5'-leader sequence from pre-tRNA to produce the mature 5'-terminus. It can also cleave other RNA substrates such as 4.5S RNA. The protein component plays an auxiliary but essential role in vivo by binding to the 5'-leader sequence and broadening the substrate specificity of the ribozyme.</text>
</comment>
<organism evidence="9 10">
    <name type="scientific">Haliea salexigens</name>
    <dbReference type="NCBI Taxonomy" id="287487"/>
    <lineage>
        <taxon>Bacteria</taxon>
        <taxon>Pseudomonadati</taxon>
        <taxon>Pseudomonadota</taxon>
        <taxon>Gammaproteobacteria</taxon>
        <taxon>Cellvibrionales</taxon>
        <taxon>Halieaceae</taxon>
        <taxon>Haliea</taxon>
    </lineage>
</organism>
<keyword evidence="5 7" id="KW-0378">Hydrolase</keyword>
<dbReference type="InterPro" id="IPR020568">
    <property type="entry name" value="Ribosomal_Su5_D2-typ_SF"/>
</dbReference>
<dbReference type="GO" id="GO:0000049">
    <property type="term" value="F:tRNA binding"/>
    <property type="evidence" value="ECO:0007669"/>
    <property type="project" value="UniProtKB-UniRule"/>
</dbReference>
<dbReference type="EMBL" id="DMND01000258">
    <property type="protein sequence ID" value="HAN29787.1"/>
    <property type="molecule type" value="Genomic_DNA"/>
</dbReference>
<dbReference type="InterPro" id="IPR000100">
    <property type="entry name" value="RNase_P"/>
</dbReference>
<dbReference type="STRING" id="1121937.GCA_000423125_02192"/>
<dbReference type="Proteomes" id="UP000259273">
    <property type="component" value="Unassembled WGS sequence"/>
</dbReference>
<comment type="caution">
    <text evidence="9">The sequence shown here is derived from an EMBL/GenBank/DDBJ whole genome shotgun (WGS) entry which is preliminary data.</text>
</comment>
<dbReference type="InterPro" id="IPR020539">
    <property type="entry name" value="RNase_P_CS"/>
</dbReference>
<comment type="catalytic activity">
    <reaction evidence="7">
        <text>Endonucleolytic cleavage of RNA, removing 5'-extranucleotides from tRNA precursor.</text>
        <dbReference type="EC" id="3.1.26.5"/>
    </reaction>
</comment>
<keyword evidence="2 7" id="KW-0819">tRNA processing</keyword>
<dbReference type="GO" id="GO:0004526">
    <property type="term" value="F:ribonuclease P activity"/>
    <property type="evidence" value="ECO:0007669"/>
    <property type="project" value="UniProtKB-UniRule"/>
</dbReference>
<dbReference type="HAMAP" id="MF_00227">
    <property type="entry name" value="RNase_P"/>
    <property type="match status" value="1"/>
</dbReference>
<dbReference type="PROSITE" id="PS00648">
    <property type="entry name" value="RIBONUCLEASE_P"/>
    <property type="match status" value="1"/>
</dbReference>
<dbReference type="SUPFAM" id="SSF54211">
    <property type="entry name" value="Ribosomal protein S5 domain 2-like"/>
    <property type="match status" value="1"/>
</dbReference>
<name>A0A3C1KT12_9GAMM</name>
<dbReference type="Pfam" id="PF00825">
    <property type="entry name" value="Ribonuclease_P"/>
    <property type="match status" value="1"/>
</dbReference>
<dbReference type="GO" id="GO:0042781">
    <property type="term" value="F:3'-tRNA processing endoribonuclease activity"/>
    <property type="evidence" value="ECO:0007669"/>
    <property type="project" value="TreeGrafter"/>
</dbReference>
<dbReference type="InterPro" id="IPR014721">
    <property type="entry name" value="Ribsml_uS5_D2-typ_fold_subgr"/>
</dbReference>
<protein>
    <recommendedName>
        <fullName evidence="7 8">Ribonuclease P protein component</fullName>
        <shortName evidence="7">RNase P protein</shortName>
        <shortName evidence="7">RNaseP protein</shortName>
        <ecNumber evidence="7 8">3.1.26.5</ecNumber>
    </recommendedName>
    <alternativeName>
        <fullName evidence="7">Protein C5</fullName>
    </alternativeName>
</protein>
<keyword evidence="4 7" id="KW-0255">Endonuclease</keyword>
<proteinExistence type="inferred from homology"/>
<evidence type="ECO:0000313" key="10">
    <source>
        <dbReference type="Proteomes" id="UP000259273"/>
    </source>
</evidence>
<evidence type="ECO:0000256" key="6">
    <source>
        <dbReference type="ARBA" id="ARBA00022884"/>
    </source>
</evidence>
<reference evidence="9 10" key="1">
    <citation type="journal article" date="2018" name="Nat. Biotechnol.">
        <title>A standardized bacterial taxonomy based on genome phylogeny substantially revises the tree of life.</title>
        <authorList>
            <person name="Parks D.H."/>
            <person name="Chuvochina M."/>
            <person name="Waite D.W."/>
            <person name="Rinke C."/>
            <person name="Skarshewski A."/>
            <person name="Chaumeil P.A."/>
            <person name="Hugenholtz P."/>
        </authorList>
    </citation>
    <scope>NUCLEOTIDE SEQUENCE [LARGE SCALE GENOMIC DNA]</scope>
    <source>
        <strain evidence="9">UBA9158</strain>
    </source>
</reference>
<accession>A0A3C1KT12</accession>
<gene>
    <name evidence="7 9" type="primary">rnpA</name>
    <name evidence="9" type="ORF">DCP75_19120</name>
</gene>
<sequence length="134" mass="14814">MGAATESEPTPAAFGKCRRLLNAAHYRAVFDGATVKASHRNLLLLARPADGAKSRLGLVIAKKNVRKAAQRNRIKRVVRESFRHLPATAQPLDIVFLARRGLDDLDNASLFATLEAQWQKLSRHTATAPRARDH</sequence>
<dbReference type="NCBIfam" id="TIGR00188">
    <property type="entry name" value="rnpA"/>
    <property type="match status" value="1"/>
</dbReference>
<dbReference type="PANTHER" id="PTHR33992">
    <property type="entry name" value="RIBONUCLEASE P PROTEIN COMPONENT"/>
    <property type="match status" value="1"/>
</dbReference>
<keyword evidence="6 7" id="KW-0694">RNA-binding</keyword>
<evidence type="ECO:0000256" key="7">
    <source>
        <dbReference type="HAMAP-Rule" id="MF_00227"/>
    </source>
</evidence>
<evidence type="ECO:0000256" key="8">
    <source>
        <dbReference type="NCBIfam" id="TIGR00188"/>
    </source>
</evidence>
<dbReference type="Gene3D" id="3.30.230.10">
    <property type="match status" value="1"/>
</dbReference>
<evidence type="ECO:0000256" key="1">
    <source>
        <dbReference type="ARBA" id="ARBA00002663"/>
    </source>
</evidence>
<dbReference type="GO" id="GO:0030677">
    <property type="term" value="C:ribonuclease P complex"/>
    <property type="evidence" value="ECO:0007669"/>
    <property type="project" value="TreeGrafter"/>
</dbReference>
<evidence type="ECO:0000313" key="9">
    <source>
        <dbReference type="EMBL" id="HAN29787.1"/>
    </source>
</evidence>
<evidence type="ECO:0000256" key="2">
    <source>
        <dbReference type="ARBA" id="ARBA00022694"/>
    </source>
</evidence>
<comment type="subunit">
    <text evidence="7">Consists of a catalytic RNA component (M1 or rnpB) and a protein subunit.</text>
</comment>
<dbReference type="GO" id="GO:0001682">
    <property type="term" value="P:tRNA 5'-leader removal"/>
    <property type="evidence" value="ECO:0007669"/>
    <property type="project" value="UniProtKB-UniRule"/>
</dbReference>
<evidence type="ECO:0000256" key="5">
    <source>
        <dbReference type="ARBA" id="ARBA00022801"/>
    </source>
</evidence>